<dbReference type="Gene3D" id="3.40.50.720">
    <property type="entry name" value="NAD(P)-binding Rossmann-like Domain"/>
    <property type="match status" value="1"/>
</dbReference>
<feature type="domain" description="Methyltransferase putative zinc binding" evidence="1">
    <location>
        <begin position="6"/>
        <end position="68"/>
    </location>
</feature>
<sequence length="412" mass="44615">MTAPACRFCRAPLTQDFLDLGLQPLANAYLTPEQLAAGTEKTYPLHTRVCGSCFLVQADDPVPAGEIFDDGYAYFSSYSDSWVAHARAYAGAMAKRFGLGPESRVIEVASNDGYLLQHFVDMGVPVLGIEPTANTAAAARERGVPTEVVFFHEATGRDLAARGLTADLMAANNVLAHVPDIGDFVGGFRHVLKPEGVLTFEFPHLLNLIEQVQFDTIYHEHFSYLSLLAVETVLKAKGLRPFDVELLSTHGGSLRLFCCRAEASHAETEALRALRAREAAAGLGRLETYGGFTARVEAVRAAFLAYLAQARAAGRKVAAYGAAAKGNTFLNYAGVGAADIVACFDANPHKQGRFLPGSHIPILAPDQIDAVRPDDLLILPWNLREEIMAQTARIRGWGGRFVTASPEPRTWD</sequence>
<organism evidence="3 4">
    <name type="scientific">Phenylobacterium parvum</name>
    <dbReference type="NCBI Taxonomy" id="2201350"/>
    <lineage>
        <taxon>Bacteria</taxon>
        <taxon>Pseudomonadati</taxon>
        <taxon>Pseudomonadota</taxon>
        <taxon>Alphaproteobacteria</taxon>
        <taxon>Caulobacterales</taxon>
        <taxon>Caulobacteraceae</taxon>
        <taxon>Phenylobacterium</taxon>
    </lineage>
</organism>
<accession>A0A2Z3HVD0</accession>
<dbReference type="PANTHER" id="PTHR43861">
    <property type="entry name" value="TRANS-ACONITATE 2-METHYLTRANSFERASE-RELATED"/>
    <property type="match status" value="1"/>
</dbReference>
<dbReference type="Gene3D" id="6.10.250.3100">
    <property type="match status" value="1"/>
</dbReference>
<keyword evidence="4" id="KW-1185">Reference proteome</keyword>
<keyword evidence="3" id="KW-0489">Methyltransferase</keyword>
<evidence type="ECO:0000259" key="1">
    <source>
        <dbReference type="Pfam" id="PF08421"/>
    </source>
</evidence>
<name>A0A2Z3HVD0_9CAUL</name>
<evidence type="ECO:0000313" key="4">
    <source>
        <dbReference type="Proteomes" id="UP000247763"/>
    </source>
</evidence>
<dbReference type="GO" id="GO:0032259">
    <property type="term" value="P:methylation"/>
    <property type="evidence" value="ECO:0007669"/>
    <property type="project" value="UniProtKB-KW"/>
</dbReference>
<dbReference type="InterPro" id="IPR013630">
    <property type="entry name" value="Methyltransf_Zn-bd_dom_put"/>
</dbReference>
<dbReference type="CDD" id="cd02440">
    <property type="entry name" value="AdoMet_MTases"/>
    <property type="match status" value="1"/>
</dbReference>
<dbReference type="Proteomes" id="UP000247763">
    <property type="component" value="Chromosome"/>
</dbReference>
<dbReference type="KEGG" id="phb:HYN04_10590"/>
<protein>
    <submittedName>
        <fullName evidence="3">SAM-dependent methyltransferase</fullName>
    </submittedName>
</protein>
<dbReference type="PANTHER" id="PTHR43861:SF5">
    <property type="entry name" value="BLL5978 PROTEIN"/>
    <property type="match status" value="1"/>
</dbReference>
<dbReference type="InterPro" id="IPR013691">
    <property type="entry name" value="MeTrfase_14"/>
</dbReference>
<dbReference type="AlphaFoldDB" id="A0A2Z3HVD0"/>
<dbReference type="InterPro" id="IPR029063">
    <property type="entry name" value="SAM-dependent_MTases_sf"/>
</dbReference>
<proteinExistence type="predicted"/>
<dbReference type="Pfam" id="PF08421">
    <property type="entry name" value="Methyltransf_13"/>
    <property type="match status" value="1"/>
</dbReference>
<dbReference type="Gene3D" id="6.20.50.110">
    <property type="entry name" value="Methyltransferase, zinc-binding domain"/>
    <property type="match status" value="1"/>
</dbReference>
<feature type="domain" description="C-methyltransferase" evidence="2">
    <location>
        <begin position="249"/>
        <end position="406"/>
    </location>
</feature>
<dbReference type="GO" id="GO:0008168">
    <property type="term" value="F:methyltransferase activity"/>
    <property type="evidence" value="ECO:0007669"/>
    <property type="project" value="UniProtKB-KW"/>
</dbReference>
<keyword evidence="3" id="KW-0808">Transferase</keyword>
<evidence type="ECO:0000259" key="2">
    <source>
        <dbReference type="Pfam" id="PF08484"/>
    </source>
</evidence>
<dbReference type="InterPro" id="IPR038576">
    <property type="entry name" value="Methyltransf_Zn-bd_dom_put_sf"/>
</dbReference>
<dbReference type="Pfam" id="PF13489">
    <property type="entry name" value="Methyltransf_23"/>
    <property type="match status" value="1"/>
</dbReference>
<gene>
    <name evidence="3" type="ORF">HYN04_10590</name>
</gene>
<evidence type="ECO:0000313" key="3">
    <source>
        <dbReference type="EMBL" id="AWM78166.1"/>
    </source>
</evidence>
<dbReference type="Pfam" id="PF08484">
    <property type="entry name" value="Methyltransf_14"/>
    <property type="match status" value="1"/>
</dbReference>
<dbReference type="Gene3D" id="3.40.50.150">
    <property type="entry name" value="Vaccinia Virus protein VP39"/>
    <property type="match status" value="1"/>
</dbReference>
<dbReference type="SUPFAM" id="SSF53335">
    <property type="entry name" value="S-adenosyl-L-methionine-dependent methyltransferases"/>
    <property type="match status" value="1"/>
</dbReference>
<dbReference type="OrthoDB" id="9815644at2"/>
<reference evidence="4" key="1">
    <citation type="submission" date="2018-05" db="EMBL/GenBank/DDBJ databases">
        <title>Genome sequencing of Phenylobacterium sp. HYN0004.</title>
        <authorList>
            <person name="Yi H."/>
            <person name="Baek C."/>
        </authorList>
    </citation>
    <scope>NUCLEOTIDE SEQUENCE [LARGE SCALE GENOMIC DNA]</scope>
    <source>
        <strain evidence="4">HYN0004</strain>
    </source>
</reference>
<dbReference type="EMBL" id="CP029479">
    <property type="protein sequence ID" value="AWM78166.1"/>
    <property type="molecule type" value="Genomic_DNA"/>
</dbReference>
<dbReference type="RefSeq" id="WP_110450732.1">
    <property type="nucleotide sequence ID" value="NZ_CP029479.1"/>
</dbReference>